<dbReference type="OrthoDB" id="28635at2157"/>
<dbReference type="GeneID" id="6166187"/>
<sequence>MLDGAASELLKKVSEACRDEAFYRAHRDICIAARLALLNVKGGGVKLRPSLLRLESLSDKKAASYVLREIRREVGPVTDGESLKRAAAALVYRRLAERL</sequence>
<reference evidence="1" key="1">
    <citation type="submission" date="2008-03" db="EMBL/GenBank/DDBJ databases">
        <title>Complete sequence of Thermoproteus neutrophilus V24Sta.</title>
        <authorList>
            <consortium name="US DOE Joint Genome Institute"/>
            <person name="Copeland A."/>
            <person name="Lucas S."/>
            <person name="Lapidus A."/>
            <person name="Glavina del Rio T."/>
            <person name="Dalin E."/>
            <person name="Tice H."/>
            <person name="Bruce D."/>
            <person name="Goodwin L."/>
            <person name="Pitluck S."/>
            <person name="Sims D."/>
            <person name="Brettin T."/>
            <person name="Detter J.C."/>
            <person name="Han C."/>
            <person name="Kuske C.R."/>
            <person name="Schmutz J."/>
            <person name="Larimer F."/>
            <person name="Land M."/>
            <person name="Hauser L."/>
            <person name="Kyrpides N."/>
            <person name="Mikhailova N."/>
            <person name="Biddle J.F."/>
            <person name="Zhang Z."/>
            <person name="Fitz-Gibbon S.T."/>
            <person name="Lowe T.M."/>
            <person name="Saltikov C."/>
            <person name="House C.H."/>
            <person name="Richardson P."/>
        </authorList>
    </citation>
    <scope>NUCLEOTIDE SEQUENCE [LARGE SCALE GENOMIC DNA]</scope>
    <source>
        <strain evidence="1">V24Sta</strain>
    </source>
</reference>
<gene>
    <name evidence="1" type="ordered locus">Tneu_1224</name>
</gene>
<organism evidence="1 2">
    <name type="scientific">Pyrobaculum neutrophilum (strain DSM 2338 / JCM 9278 / NBRC 100436 / V24Sta)</name>
    <name type="common">Thermoproteus neutrophilus</name>
    <dbReference type="NCBI Taxonomy" id="444157"/>
    <lineage>
        <taxon>Archaea</taxon>
        <taxon>Thermoproteota</taxon>
        <taxon>Thermoprotei</taxon>
        <taxon>Thermoproteales</taxon>
        <taxon>Thermoproteaceae</taxon>
        <taxon>Pyrobaculum</taxon>
    </lineage>
</organism>
<keyword evidence="2" id="KW-1185">Reference proteome</keyword>
<accession>B1Y8S2</accession>
<proteinExistence type="predicted"/>
<evidence type="ECO:0000313" key="2">
    <source>
        <dbReference type="Proteomes" id="UP000001694"/>
    </source>
</evidence>
<name>B1Y8S2_PYRNV</name>
<dbReference type="eggNOG" id="arCOG05607">
    <property type="taxonomic scope" value="Archaea"/>
</dbReference>
<evidence type="ECO:0000313" key="1">
    <source>
        <dbReference type="EMBL" id="ACB40151.1"/>
    </source>
</evidence>
<dbReference type="KEGG" id="tne:Tneu_1224"/>
<dbReference type="RefSeq" id="WP_012350570.1">
    <property type="nucleotide sequence ID" value="NC_010525.1"/>
</dbReference>
<protein>
    <submittedName>
        <fullName evidence="1">Uncharacterized protein</fullName>
    </submittedName>
</protein>
<dbReference type="STRING" id="444157.Tneu_1224"/>
<dbReference type="HOGENOM" id="CLU_181232_0_0_2"/>
<dbReference type="AlphaFoldDB" id="B1Y8S2"/>
<dbReference type="Proteomes" id="UP000001694">
    <property type="component" value="Chromosome"/>
</dbReference>
<dbReference type="EMBL" id="CP001014">
    <property type="protein sequence ID" value="ACB40151.1"/>
    <property type="molecule type" value="Genomic_DNA"/>
</dbReference>